<dbReference type="EMBL" id="PDUG01000004">
    <property type="protein sequence ID" value="PIC32077.1"/>
    <property type="molecule type" value="Genomic_DNA"/>
</dbReference>
<accession>A0A2G5TXS1</accession>
<name>A0A2G5TXS1_9PELO</name>
<dbReference type="AlphaFoldDB" id="A0A2G5TXS1"/>
<evidence type="ECO:0000256" key="1">
    <source>
        <dbReference type="ARBA" id="ARBA00023242"/>
    </source>
</evidence>
<dbReference type="InterPro" id="IPR000949">
    <property type="entry name" value="ELM2_dom"/>
</dbReference>
<evidence type="ECO:0000313" key="5">
    <source>
        <dbReference type="EMBL" id="PIC32085.1"/>
    </source>
</evidence>
<comment type="caution">
    <text evidence="4">The sequence shown here is derived from an EMBL/GenBank/DDBJ whole genome shotgun (WGS) entry which is preliminary data.</text>
</comment>
<feature type="region of interest" description="Disordered" evidence="2">
    <location>
        <begin position="82"/>
        <end position="116"/>
    </location>
</feature>
<keyword evidence="6" id="KW-1185">Reference proteome</keyword>
<proteinExistence type="predicted"/>
<dbReference type="Proteomes" id="UP000230233">
    <property type="component" value="Chromosome IV"/>
</dbReference>
<gene>
    <name evidence="4" type="primary">Cnig_chr_IV.g12548</name>
    <name evidence="5" type="synonym">Cnig_chr_IV.g12553</name>
    <name evidence="4" type="ORF">B9Z55_012548</name>
    <name evidence="5" type="ORF">B9Z55_012553</name>
</gene>
<reference evidence="6" key="1">
    <citation type="submission" date="2017-10" db="EMBL/GenBank/DDBJ databases">
        <title>Rapid genome shrinkage in a self-fertile nematode reveals novel sperm competition proteins.</title>
        <authorList>
            <person name="Yin D."/>
            <person name="Schwarz E.M."/>
            <person name="Thomas C.G."/>
            <person name="Felde R.L."/>
            <person name="Korf I.F."/>
            <person name="Cutter A.D."/>
            <person name="Schartner C.M."/>
            <person name="Ralston E.J."/>
            <person name="Meyer B.J."/>
            <person name="Haag E.S."/>
        </authorList>
    </citation>
    <scope>NUCLEOTIDE SEQUENCE [LARGE SCALE GENOMIC DNA]</scope>
    <source>
        <strain evidence="6">JU1422</strain>
    </source>
</reference>
<evidence type="ECO:0000313" key="4">
    <source>
        <dbReference type="EMBL" id="PIC32077.1"/>
    </source>
</evidence>
<sequence>MSLAAPVKKSRRLQEKFNIFEMDVSENPGEHKRYQPRGTTIPLEFGHEPFKFENKLNQKAVREQAKLKLTVKIEKSFQKTDNSVKIGPDNQADLDSWTPKFSEESDRDELMWSPPMEEMDHKKFQMHYLDPI</sequence>
<dbReference type="PROSITE" id="PS51156">
    <property type="entry name" value="ELM2"/>
    <property type="match status" value="1"/>
</dbReference>
<feature type="domain" description="ELM2" evidence="3">
    <location>
        <begin position="82"/>
        <end position="132"/>
    </location>
</feature>
<feature type="compositionally biased region" description="Basic and acidic residues" evidence="2">
    <location>
        <begin position="101"/>
        <end position="110"/>
    </location>
</feature>
<organism evidence="4 6">
    <name type="scientific">Caenorhabditis nigoni</name>
    <dbReference type="NCBI Taxonomy" id="1611254"/>
    <lineage>
        <taxon>Eukaryota</taxon>
        <taxon>Metazoa</taxon>
        <taxon>Ecdysozoa</taxon>
        <taxon>Nematoda</taxon>
        <taxon>Chromadorea</taxon>
        <taxon>Rhabditida</taxon>
        <taxon>Rhabditina</taxon>
        <taxon>Rhabditomorpha</taxon>
        <taxon>Rhabditoidea</taxon>
        <taxon>Rhabditidae</taxon>
        <taxon>Peloderinae</taxon>
        <taxon>Caenorhabditis</taxon>
    </lineage>
</organism>
<evidence type="ECO:0000256" key="2">
    <source>
        <dbReference type="SAM" id="MobiDB-lite"/>
    </source>
</evidence>
<reference evidence="4" key="2">
    <citation type="journal article" date="2018" name="Science">
        <title>Rapid genome shrinkage in a self-fertile nematode reveals sperm competition proteins.</title>
        <authorList>
            <person name="Yin D."/>
            <person name="Schwarz E.M."/>
            <person name="Thomas C.G."/>
            <person name="Felde R.L."/>
            <person name="Korf I.F."/>
            <person name="Cutter A.D."/>
            <person name="Schartner C.M."/>
            <person name="Ralston E.J."/>
            <person name="Meyer B.J."/>
            <person name="Haag E.S."/>
        </authorList>
    </citation>
    <scope>NUCLEOTIDE SEQUENCE</scope>
    <source>
        <strain evidence="4">JU1422</strain>
    </source>
</reference>
<dbReference type="EMBL" id="PDUG01000004">
    <property type="protein sequence ID" value="PIC32085.1"/>
    <property type="molecule type" value="Genomic_DNA"/>
</dbReference>
<evidence type="ECO:0000313" key="6">
    <source>
        <dbReference type="Proteomes" id="UP000230233"/>
    </source>
</evidence>
<protein>
    <recommendedName>
        <fullName evidence="3">ELM2 domain-containing protein</fullName>
    </recommendedName>
</protein>
<evidence type="ECO:0000259" key="3">
    <source>
        <dbReference type="PROSITE" id="PS51156"/>
    </source>
</evidence>
<keyword evidence="1" id="KW-0539">Nucleus</keyword>